<keyword evidence="3" id="KW-0274">FAD</keyword>
<feature type="binding site" evidence="3">
    <location>
        <position position="230"/>
    </location>
    <ligand>
        <name>FAD</name>
        <dbReference type="ChEBI" id="CHEBI:57692"/>
    </ligand>
</feature>
<organism evidence="6 7">
    <name type="scientific">Paracoccidioides brasiliensis</name>
    <dbReference type="NCBI Taxonomy" id="121759"/>
    <lineage>
        <taxon>Eukaryota</taxon>
        <taxon>Fungi</taxon>
        <taxon>Dikarya</taxon>
        <taxon>Ascomycota</taxon>
        <taxon>Pezizomycotina</taxon>
        <taxon>Eurotiomycetes</taxon>
        <taxon>Eurotiomycetidae</taxon>
        <taxon>Onygenales</taxon>
        <taxon>Ajellomycetaceae</taxon>
        <taxon>Paracoccidioides</taxon>
    </lineage>
</organism>
<dbReference type="VEuPathDB" id="FungiDB:PADG_06309"/>
<accession>A0A1D2JIJ1</accession>
<dbReference type="SUPFAM" id="SSF54373">
    <property type="entry name" value="FAD-linked reductases, C-terminal domain"/>
    <property type="match status" value="1"/>
</dbReference>
<feature type="domain" description="Glucose-methanol-choline oxidoreductase N-terminal" evidence="4">
    <location>
        <begin position="5"/>
        <end position="303"/>
    </location>
</feature>
<dbReference type="Pfam" id="PF00732">
    <property type="entry name" value="GMC_oxred_N"/>
    <property type="match status" value="1"/>
</dbReference>
<dbReference type="Gene3D" id="3.30.560.10">
    <property type="entry name" value="Glucose Oxidase, domain 3"/>
    <property type="match status" value="1"/>
</dbReference>
<feature type="domain" description="Glucose-methanol-choline oxidoreductase C-terminal" evidence="5">
    <location>
        <begin position="419"/>
        <end position="552"/>
    </location>
</feature>
<evidence type="ECO:0000313" key="6">
    <source>
        <dbReference type="EMBL" id="ODH38208.1"/>
    </source>
</evidence>
<protein>
    <recommendedName>
        <fullName evidence="8">Glucose-methanol-choline oxidoreductase N-terminal domain-containing protein</fullName>
    </recommendedName>
</protein>
<comment type="cofactor">
    <cofactor evidence="3">
        <name>FAD</name>
        <dbReference type="ChEBI" id="CHEBI:57692"/>
    </cofactor>
</comment>
<gene>
    <name evidence="6" type="ORF">ACO22_02482</name>
</gene>
<dbReference type="Pfam" id="PF05199">
    <property type="entry name" value="GMC_oxred_C"/>
    <property type="match status" value="1"/>
</dbReference>
<dbReference type="AlphaFoldDB" id="A0A1D2JIJ1"/>
<dbReference type="PANTHER" id="PTHR11552:SF134">
    <property type="entry name" value="GLUCOSE-METHANOL-CHOLINE OXIDOREDUCTASE N-TERMINAL DOMAIN-CONTAINING PROTEIN"/>
    <property type="match status" value="1"/>
</dbReference>
<comment type="similarity">
    <text evidence="1">Belongs to the GMC oxidoreductase family.</text>
</comment>
<evidence type="ECO:0000259" key="5">
    <source>
        <dbReference type="Pfam" id="PF05199"/>
    </source>
</evidence>
<dbReference type="GO" id="GO:0016614">
    <property type="term" value="F:oxidoreductase activity, acting on CH-OH group of donors"/>
    <property type="evidence" value="ECO:0007669"/>
    <property type="project" value="InterPro"/>
</dbReference>
<dbReference type="VEuPathDB" id="FungiDB:PABG_12443"/>
<dbReference type="EMBL" id="LZYO01000078">
    <property type="protein sequence ID" value="ODH38208.1"/>
    <property type="molecule type" value="Genomic_DNA"/>
</dbReference>
<dbReference type="PANTHER" id="PTHR11552">
    <property type="entry name" value="GLUCOSE-METHANOL-CHOLINE GMC OXIDOREDUCTASE"/>
    <property type="match status" value="1"/>
</dbReference>
<evidence type="ECO:0008006" key="8">
    <source>
        <dbReference type="Google" id="ProtNLM"/>
    </source>
</evidence>
<dbReference type="SUPFAM" id="SSF51905">
    <property type="entry name" value="FAD/NAD(P)-binding domain"/>
    <property type="match status" value="1"/>
</dbReference>
<comment type="caution">
    <text evidence="6">The sequence shown here is derived from an EMBL/GenBank/DDBJ whole genome shotgun (WGS) entry which is preliminary data.</text>
</comment>
<dbReference type="GO" id="GO:0050660">
    <property type="term" value="F:flavin adenine dinucleotide binding"/>
    <property type="evidence" value="ECO:0007669"/>
    <property type="project" value="InterPro"/>
</dbReference>
<feature type="active site" description="Proton acceptor" evidence="2">
    <location>
        <position position="543"/>
    </location>
</feature>
<evidence type="ECO:0000313" key="7">
    <source>
        <dbReference type="Proteomes" id="UP000242814"/>
    </source>
</evidence>
<feature type="active site" description="Proton donor" evidence="2">
    <location>
        <position position="499"/>
    </location>
</feature>
<dbReference type="Proteomes" id="UP000242814">
    <property type="component" value="Unassembled WGS sequence"/>
</dbReference>
<name>A0A1D2JIJ1_PARBR</name>
<keyword evidence="3" id="KW-0285">Flavoprotein</keyword>
<dbReference type="InterPro" id="IPR007867">
    <property type="entry name" value="GMC_OxRtase_C"/>
</dbReference>
<evidence type="ECO:0000256" key="2">
    <source>
        <dbReference type="PIRSR" id="PIRSR000137-1"/>
    </source>
</evidence>
<evidence type="ECO:0000256" key="3">
    <source>
        <dbReference type="PIRSR" id="PIRSR000137-2"/>
    </source>
</evidence>
<feature type="binding site" evidence="3">
    <location>
        <begin position="93"/>
        <end position="96"/>
    </location>
    <ligand>
        <name>FAD</name>
        <dbReference type="ChEBI" id="CHEBI:57692"/>
    </ligand>
</feature>
<reference evidence="6 7" key="1">
    <citation type="submission" date="2016-06" db="EMBL/GenBank/DDBJ databases">
        <authorList>
            <person name="Kjaerup R.B."/>
            <person name="Dalgaard T.S."/>
            <person name="Juul-Madsen H.R."/>
        </authorList>
    </citation>
    <scope>NUCLEOTIDE SEQUENCE [LARGE SCALE GENOMIC DNA]</scope>
    <source>
        <strain evidence="6 7">Pb300</strain>
    </source>
</reference>
<evidence type="ECO:0000259" key="4">
    <source>
        <dbReference type="Pfam" id="PF00732"/>
    </source>
</evidence>
<proteinExistence type="inferred from homology"/>
<sequence length="579" mass="63751">MANSYDFIVVGAGTAGLLLATRLATALPDHTVVVLESGSAYPDNTHLCQYDKFQVFERPDLDLGYVSTPQAFLRDREIPYFRGKGPGGSSNINFMVYLYGSGEDYNHWAELVGDDFWRWDQTQRRFKEIETFHTEVPGVLKKYAHPLTEDHGQKGPLHVSLPSHPENGITGILDAATRYGMPLNLDVNSGCPIGISIAPSSSFKGYRSTSESIYTSRRPGNLTMVTDAKVAKITFENKVAVGVETIDGRTFVANQEVILSAGCFDTPKILLLSGIGPKEELSQHNIQVIHDLPGIGKNLSDHVLVCLGASYAQGFGLLDRWKFDSDPDARRAAREQWKQDGTGVINLHRSCMITGWLKEEAILKTDEYQSLGTLSKQHLAHGSVPHYEIIFGGPQIPPTYVIPEGTSFLCAGVGLMNMQSRGEVTLKSANPNNNPIINPNYMSHPYDRRMLSLAVREIMKFFESGAIEPEFNGYVLAPKSQSDEDIYEFIEEQLLPIFHANGTVKMGKADDSAACTDPNFRVYGVEKLRVVDLSICPMTPNNHLQATAYLVAQAAFEKMIAEYSGVSLPRDGGGHSIPA</sequence>
<dbReference type="Gene3D" id="3.50.50.60">
    <property type="entry name" value="FAD/NAD(P)-binding domain"/>
    <property type="match status" value="1"/>
</dbReference>
<dbReference type="PIRSF" id="PIRSF000137">
    <property type="entry name" value="Alcohol_oxidase"/>
    <property type="match status" value="1"/>
</dbReference>
<dbReference type="InterPro" id="IPR000172">
    <property type="entry name" value="GMC_OxRdtase_N"/>
</dbReference>
<dbReference type="InterPro" id="IPR012132">
    <property type="entry name" value="GMC_OxRdtase"/>
</dbReference>
<dbReference type="InterPro" id="IPR036188">
    <property type="entry name" value="FAD/NAD-bd_sf"/>
</dbReference>
<evidence type="ECO:0000256" key="1">
    <source>
        <dbReference type="ARBA" id="ARBA00010790"/>
    </source>
</evidence>